<evidence type="ECO:0000313" key="3">
    <source>
        <dbReference type="Proteomes" id="UP000019335"/>
    </source>
</evidence>
<evidence type="ECO:0000256" key="1">
    <source>
        <dbReference type="SAM" id="MobiDB-lite"/>
    </source>
</evidence>
<dbReference type="AlphaFoldDB" id="W7TDC6"/>
<accession>W7TDC6</accession>
<keyword evidence="3" id="KW-1185">Reference proteome</keyword>
<organism evidence="2 3">
    <name type="scientific">Nannochloropsis gaditana</name>
    <dbReference type="NCBI Taxonomy" id="72520"/>
    <lineage>
        <taxon>Eukaryota</taxon>
        <taxon>Sar</taxon>
        <taxon>Stramenopiles</taxon>
        <taxon>Ochrophyta</taxon>
        <taxon>Eustigmatophyceae</taxon>
        <taxon>Eustigmatales</taxon>
        <taxon>Monodopsidaceae</taxon>
        <taxon>Nannochloropsis</taxon>
    </lineage>
</organism>
<name>W7TDC6_9STRA</name>
<gene>
    <name evidence="2" type="ORF">Naga_101266g1</name>
</gene>
<comment type="caution">
    <text evidence="2">The sequence shown here is derived from an EMBL/GenBank/DDBJ whole genome shotgun (WGS) entry which is preliminary data.</text>
</comment>
<feature type="region of interest" description="Disordered" evidence="1">
    <location>
        <begin position="29"/>
        <end position="67"/>
    </location>
</feature>
<dbReference type="Proteomes" id="UP000019335">
    <property type="component" value="Unassembled WGS sequence"/>
</dbReference>
<evidence type="ECO:0000313" key="2">
    <source>
        <dbReference type="EMBL" id="EWM21528.1"/>
    </source>
</evidence>
<reference evidence="2 3" key="1">
    <citation type="journal article" date="2014" name="Mol. Plant">
        <title>Chromosome Scale Genome Assembly and Transcriptome Profiling of Nannochloropsis gaditana in Nitrogen Depletion.</title>
        <authorList>
            <person name="Corteggiani Carpinelli E."/>
            <person name="Telatin A."/>
            <person name="Vitulo N."/>
            <person name="Forcato C."/>
            <person name="D'Angelo M."/>
            <person name="Schiavon R."/>
            <person name="Vezzi A."/>
            <person name="Giacometti G.M."/>
            <person name="Morosinotto T."/>
            <person name="Valle G."/>
        </authorList>
    </citation>
    <scope>NUCLEOTIDE SEQUENCE [LARGE SCALE GENOMIC DNA]</scope>
    <source>
        <strain evidence="2 3">B-31</strain>
    </source>
</reference>
<sequence length="67" mass="7639">MKGWPQQPIKARQRYPRVRRCVEVMRQGALPPLSMPSKDARVKTKQQCVRGEESVQGTGSQENGKKM</sequence>
<dbReference type="EMBL" id="AZIL01002463">
    <property type="protein sequence ID" value="EWM21528.1"/>
    <property type="molecule type" value="Genomic_DNA"/>
</dbReference>
<protein>
    <submittedName>
        <fullName evidence="2">Uncharacterized protein</fullName>
    </submittedName>
</protein>
<feature type="compositionally biased region" description="Polar residues" evidence="1">
    <location>
        <begin position="55"/>
        <end position="67"/>
    </location>
</feature>
<proteinExistence type="predicted"/>